<reference evidence="2" key="1">
    <citation type="submission" date="2019-08" db="EMBL/GenBank/DDBJ databases">
        <authorList>
            <person name="Kucharzyk K."/>
            <person name="Murdoch R.W."/>
            <person name="Higgins S."/>
            <person name="Loffler F."/>
        </authorList>
    </citation>
    <scope>NUCLEOTIDE SEQUENCE</scope>
</reference>
<dbReference type="EMBL" id="VSSQ01030861">
    <property type="protein sequence ID" value="MPM81544.1"/>
    <property type="molecule type" value="Genomic_DNA"/>
</dbReference>
<feature type="transmembrane region" description="Helical" evidence="1">
    <location>
        <begin position="78"/>
        <end position="99"/>
    </location>
</feature>
<accession>A0A645CX83</accession>
<evidence type="ECO:0000313" key="2">
    <source>
        <dbReference type="EMBL" id="MPM81544.1"/>
    </source>
</evidence>
<name>A0A645CX83_9ZZZZ</name>
<comment type="caution">
    <text evidence="2">The sequence shown here is derived from an EMBL/GenBank/DDBJ whole genome shotgun (WGS) entry which is preliminary data.</text>
</comment>
<protein>
    <submittedName>
        <fullName evidence="2">Uncharacterized protein</fullName>
    </submittedName>
</protein>
<keyword evidence="1" id="KW-0472">Membrane</keyword>
<sequence>MKVVMTTLKFIKIINRLFVFLFVFSLLFSVATSSVFAEEADSASVFGSIEEPVGVAALNSQSESGIGLLLFISNMLKLATAVAGIWVMFNFITAGFTYVTASGDKGAYEKIGTKLSLSVTGLVLIVGTYTIAGILGLLIFGDATYIINPQIPTAIQ</sequence>
<keyword evidence="1" id="KW-1133">Transmembrane helix</keyword>
<organism evidence="2">
    <name type="scientific">bioreactor metagenome</name>
    <dbReference type="NCBI Taxonomy" id="1076179"/>
    <lineage>
        <taxon>unclassified sequences</taxon>
        <taxon>metagenomes</taxon>
        <taxon>ecological metagenomes</taxon>
    </lineage>
</organism>
<evidence type="ECO:0000256" key="1">
    <source>
        <dbReference type="SAM" id="Phobius"/>
    </source>
</evidence>
<gene>
    <name evidence="2" type="ORF">SDC9_128598</name>
</gene>
<proteinExistence type="predicted"/>
<keyword evidence="1" id="KW-0812">Transmembrane</keyword>
<feature type="transmembrane region" description="Helical" evidence="1">
    <location>
        <begin position="119"/>
        <end position="140"/>
    </location>
</feature>
<dbReference type="AlphaFoldDB" id="A0A645CX83"/>